<evidence type="ECO:0000256" key="1">
    <source>
        <dbReference type="HAMAP-Rule" id="MF_00715"/>
    </source>
</evidence>
<dbReference type="Gene3D" id="1.20.5.300">
    <property type="match status" value="1"/>
</dbReference>
<organism evidence="3 4">
    <name type="scientific">Caenispirillum bisanense</name>
    <dbReference type="NCBI Taxonomy" id="414052"/>
    <lineage>
        <taxon>Bacteria</taxon>
        <taxon>Pseudomonadati</taxon>
        <taxon>Pseudomonadota</taxon>
        <taxon>Alphaproteobacteria</taxon>
        <taxon>Rhodospirillales</taxon>
        <taxon>Novispirillaceae</taxon>
        <taxon>Caenispirillum</taxon>
    </lineage>
</organism>
<gene>
    <name evidence="1" type="primary">slyX</name>
    <name evidence="3" type="ORF">SAMN05421508_11410</name>
</gene>
<dbReference type="RefSeq" id="WP_097281343.1">
    <property type="nucleotide sequence ID" value="NZ_OCNJ01000014.1"/>
</dbReference>
<keyword evidence="4" id="KW-1185">Reference proteome</keyword>
<dbReference type="InterPro" id="IPR007236">
    <property type="entry name" value="SlyX"/>
</dbReference>
<dbReference type="PANTHER" id="PTHR36508:SF1">
    <property type="entry name" value="PROTEIN SLYX"/>
    <property type="match status" value="1"/>
</dbReference>
<reference evidence="3 4" key="1">
    <citation type="submission" date="2017-09" db="EMBL/GenBank/DDBJ databases">
        <authorList>
            <person name="Ehlers B."/>
            <person name="Leendertz F.H."/>
        </authorList>
    </citation>
    <scope>NUCLEOTIDE SEQUENCE [LARGE SCALE GENOMIC DNA]</scope>
    <source>
        <strain evidence="3 4">USBA 140</strain>
    </source>
</reference>
<dbReference type="Pfam" id="PF04102">
    <property type="entry name" value="SlyX"/>
    <property type="match status" value="1"/>
</dbReference>
<comment type="similarity">
    <text evidence="1">Belongs to the SlyX family.</text>
</comment>
<feature type="coiled-coil region" evidence="2">
    <location>
        <begin position="3"/>
        <end position="58"/>
    </location>
</feature>
<dbReference type="OrthoDB" id="7306611at2"/>
<dbReference type="AlphaFoldDB" id="A0A286H0B2"/>
<name>A0A286H0B2_9PROT</name>
<protein>
    <recommendedName>
        <fullName evidence="1">Protein SlyX homolog</fullName>
    </recommendedName>
</protein>
<sequence>MAADDLEARLVDLEMRLAHHERMAEDLSDVIADQGRTIDRLTLQIRRLIERLLEVEAGGQGSPQDDKPPPHY</sequence>
<dbReference type="HAMAP" id="MF_00715">
    <property type="entry name" value="SlyX"/>
    <property type="match status" value="1"/>
</dbReference>
<evidence type="ECO:0000313" key="4">
    <source>
        <dbReference type="Proteomes" id="UP000219621"/>
    </source>
</evidence>
<dbReference type="EMBL" id="OCNJ01000014">
    <property type="protein sequence ID" value="SOE00734.1"/>
    <property type="molecule type" value="Genomic_DNA"/>
</dbReference>
<dbReference type="Proteomes" id="UP000219621">
    <property type="component" value="Unassembled WGS sequence"/>
</dbReference>
<keyword evidence="2" id="KW-0175">Coiled coil</keyword>
<evidence type="ECO:0000313" key="3">
    <source>
        <dbReference type="EMBL" id="SOE00734.1"/>
    </source>
</evidence>
<proteinExistence type="inferred from homology"/>
<evidence type="ECO:0000256" key="2">
    <source>
        <dbReference type="SAM" id="Coils"/>
    </source>
</evidence>
<dbReference type="PANTHER" id="PTHR36508">
    <property type="entry name" value="PROTEIN SLYX"/>
    <property type="match status" value="1"/>
</dbReference>
<accession>A0A286H0B2</accession>